<dbReference type="Proteomes" id="UP000541444">
    <property type="component" value="Unassembled WGS sequence"/>
</dbReference>
<comment type="caution">
    <text evidence="1">The sequence shown here is derived from an EMBL/GenBank/DDBJ whole genome shotgun (WGS) entry which is preliminary data.</text>
</comment>
<dbReference type="AlphaFoldDB" id="A0A7J7M1X8"/>
<keyword evidence="2" id="KW-1185">Reference proteome</keyword>
<gene>
    <name evidence="1" type="ORF">GIB67_014244</name>
</gene>
<name>A0A7J7M1X8_9MAGN</name>
<dbReference type="EMBL" id="JACGCM010001825">
    <property type="protein sequence ID" value="KAF6148873.1"/>
    <property type="molecule type" value="Genomic_DNA"/>
</dbReference>
<evidence type="ECO:0000313" key="2">
    <source>
        <dbReference type="Proteomes" id="UP000541444"/>
    </source>
</evidence>
<accession>A0A7J7M1X8</accession>
<sequence length="69" mass="7986">MYAKFNNRHGEVIPYYKGSSIWRGIQATEQLVGQHMGWVIGNGDTIDFWRDCWATNILLGKYINLSTHL</sequence>
<protein>
    <submittedName>
        <fullName evidence="1">Uncharacterized protein</fullName>
    </submittedName>
</protein>
<reference evidence="1 2" key="1">
    <citation type="journal article" date="2020" name="IScience">
        <title>Genome Sequencing of the Endangered Kingdonia uniflora (Circaeasteraceae, Ranunculales) Reveals Potential Mechanisms of Evolutionary Specialization.</title>
        <authorList>
            <person name="Sun Y."/>
            <person name="Deng T."/>
            <person name="Zhang A."/>
            <person name="Moore M.J."/>
            <person name="Landis J.B."/>
            <person name="Lin N."/>
            <person name="Zhang H."/>
            <person name="Zhang X."/>
            <person name="Huang J."/>
            <person name="Zhang X."/>
            <person name="Sun H."/>
            <person name="Wang H."/>
        </authorList>
    </citation>
    <scope>NUCLEOTIDE SEQUENCE [LARGE SCALE GENOMIC DNA]</scope>
    <source>
        <strain evidence="1">TB1705</strain>
        <tissue evidence="1">Leaf</tissue>
    </source>
</reference>
<proteinExistence type="predicted"/>
<organism evidence="1 2">
    <name type="scientific">Kingdonia uniflora</name>
    <dbReference type="NCBI Taxonomy" id="39325"/>
    <lineage>
        <taxon>Eukaryota</taxon>
        <taxon>Viridiplantae</taxon>
        <taxon>Streptophyta</taxon>
        <taxon>Embryophyta</taxon>
        <taxon>Tracheophyta</taxon>
        <taxon>Spermatophyta</taxon>
        <taxon>Magnoliopsida</taxon>
        <taxon>Ranunculales</taxon>
        <taxon>Circaeasteraceae</taxon>
        <taxon>Kingdonia</taxon>
    </lineage>
</organism>
<evidence type="ECO:0000313" key="1">
    <source>
        <dbReference type="EMBL" id="KAF6148873.1"/>
    </source>
</evidence>